<evidence type="ECO:0000256" key="1">
    <source>
        <dbReference type="ARBA" id="ARBA00022450"/>
    </source>
</evidence>
<dbReference type="InterPro" id="IPR016036">
    <property type="entry name" value="Malonyl_transacylase_ACP-bd"/>
</dbReference>
<dbReference type="InterPro" id="IPR014030">
    <property type="entry name" value="Ketoacyl_synth_N"/>
</dbReference>
<dbReference type="InterPro" id="IPR036291">
    <property type="entry name" value="NAD(P)-bd_dom_sf"/>
</dbReference>
<dbReference type="SUPFAM" id="SSF51735">
    <property type="entry name" value="NAD(P)-binding Rossmann-fold domains"/>
    <property type="match status" value="2"/>
</dbReference>
<dbReference type="Pfam" id="PF16197">
    <property type="entry name" value="KAsynt_C_assoc"/>
    <property type="match status" value="1"/>
</dbReference>
<evidence type="ECO:0000259" key="7">
    <source>
        <dbReference type="PROSITE" id="PS52004"/>
    </source>
</evidence>
<dbReference type="SUPFAM" id="SSF55048">
    <property type="entry name" value="Probable ACP-binding domain of malonyl-CoA ACP transacylase"/>
    <property type="match status" value="1"/>
</dbReference>
<feature type="domain" description="Ketosynthase family 3 (KS3)" evidence="7">
    <location>
        <begin position="38"/>
        <end position="464"/>
    </location>
</feature>
<evidence type="ECO:0000256" key="6">
    <source>
        <dbReference type="SAM" id="MobiDB-lite"/>
    </source>
</evidence>
<dbReference type="Proteomes" id="UP001152519">
    <property type="component" value="Unassembled WGS sequence"/>
</dbReference>
<dbReference type="InterPro" id="IPR009081">
    <property type="entry name" value="PP-bd_ACP"/>
</dbReference>
<dbReference type="Gene3D" id="3.40.366.10">
    <property type="entry name" value="Malonyl-Coenzyme A Acyl Carrier Protein, domain 2"/>
    <property type="match status" value="1"/>
</dbReference>
<keyword evidence="1" id="KW-0596">Phosphopantetheine</keyword>
<dbReference type="SUPFAM" id="SSF47336">
    <property type="entry name" value="ACP-like"/>
    <property type="match status" value="1"/>
</dbReference>
<dbReference type="PROSITE" id="PS00606">
    <property type="entry name" value="KS3_1"/>
    <property type="match status" value="1"/>
</dbReference>
<dbReference type="SUPFAM" id="SSF52151">
    <property type="entry name" value="FabD/lysophospholipase-like"/>
    <property type="match status" value="1"/>
</dbReference>
<sequence length="1554" mass="160645">MNQPTAAADGELRALLAQAGRTISKLRTMVEKQQGALRAPIAVVGIGCRFPGGADSPEAMWRMLSAGVDAIGPFPEDRWDTAPYFDPDPETPATAYVLDGGFLDRVDTFDAQLFGIAPAEATGMDPQQRIALEVAWQALEDAGLPPDGLDGSRTGVFMGASTGDYVRMRQQFGAPEGIDGYQILGENSFIAGRIAHTFGLRGPAQVVDTACSSSLLAVRQACQSLRLGETDLALAGGVNVILSPYGFVLVSKAGAVARDGRCKAFDAAADGYGRGEGCGIVVLKRLSDALADGDRVLAVIRGGAVNHDGRASGISVPSAQAQQDVIRSALEDAGLTADRVGYVEAHGTGTVLGDPIELRSLEQVLGAGRPDGRPLLVGSVKTNIGHLEAAAGIAGLIKAVLAVQRGEIPASLHFRTPNPNVAWDRLHLAVAAEYTAWPSDGQPRVAGLSSFGASGTNVHLLVEEPPAAVAEAPNVPARPAELVVASARGEDALRALAGKWADHLDSHPDTPLPAVARTAATGRAAQQFRIAFAAADLPELGARLRAFSDGEGGPAPRRALSAHRARTAFLFPGQGAQFAGMGRQLYDAEPVFRDALDTCGALLADGGERPLLDVVFDPDGSDLRRTAWTQPALFAVEYALAELWRSWGVRPAALIGHSVGEYTAVCVAGAVELPDALRLIALRGRLMDGVSTPGAMLAVPLGEQAALRAVGARTDRVSLAAVNGPQDTVLSGAADAIEEIAAELAAGGVKGRRLAVSHAFHSPLLDPVLRPLEEAAAAVEFREPRIPVYSNLTGEKLDRTTLADPGYWVRHARQPVRFHQGMLALAGSTGAGAFVEVGPGRTLLGLGGRILPDQDLLWLPSLRRSRQESVQVLDSLGQLFAWGAPVDLAALHGTGTPRHVPLPTYAFQRRALAFPLAAAGATGLAGPGTRAAAGDPAEDTLRYTVRWEQAPTAAAGAEVPAGRTLLLADSGGVAEDLAAGLRARGGTVFTARLVPAGGRADSSGAVPAGDPARLRALLAAHAPLDRVVHLASLDVPVGDATTTADLADARVTGPETAIHLLQALADGAGGSPEGPPRLWLVTRGAQAAGEKDETGGLAGGMLVGLGKVAALEQPALWGGSIDLDPAGGGIDALADELLRPGDEDEVALRAGERLVPRLVPEPAGAAAPPVLRPDASYLITGGLGGLGLTLAGWLADRGARHVVLTGRSGLPPREEWDVSGGTGSGADGPSAATAARVRAVRDLEGRGVQVTVARADVTDEAAMREVFRVAAVAGRPVRGVVHAAGLAGAQNIDEADPAELHAVLRPKVEGAWTLHRLLADAEPDFLVLMSSIASVWGSAHLAAYAAANRFLDGLAAHRRATGRPALSISWGPWNVASGLGGDDLLARLEALGLRALDARAGLDQLGGLLAGDHVHAVVSGADWDTLKPLLESRRARPLLAGIAAAAPGGDGAAPSALLAGVLAAPAGRREGLLDAYVRDALADQLGVPRAEITDGIDLLQMGLDSLGVSQLITRYRKDLALRLEPRPFFEVPAEGWGRLLGDEVARQHPAPQEP</sequence>
<dbReference type="SUPFAM" id="SSF53901">
    <property type="entry name" value="Thiolase-like"/>
    <property type="match status" value="1"/>
</dbReference>
<dbReference type="GO" id="GO:0033068">
    <property type="term" value="P:macrolide biosynthetic process"/>
    <property type="evidence" value="ECO:0007669"/>
    <property type="project" value="UniProtKB-ARBA"/>
</dbReference>
<evidence type="ECO:0000256" key="4">
    <source>
        <dbReference type="ARBA" id="ARBA00023194"/>
    </source>
</evidence>
<protein>
    <submittedName>
        <fullName evidence="8">Epothilone polyketide synthase D</fullName>
    </submittedName>
</protein>
<evidence type="ECO:0000313" key="9">
    <source>
        <dbReference type="Proteomes" id="UP001152519"/>
    </source>
</evidence>
<dbReference type="PANTHER" id="PTHR43775:SF37">
    <property type="entry name" value="SI:DKEY-61P9.11"/>
    <property type="match status" value="1"/>
</dbReference>
<dbReference type="GO" id="GO:0004315">
    <property type="term" value="F:3-oxoacyl-[acyl-carrier-protein] synthase activity"/>
    <property type="evidence" value="ECO:0007669"/>
    <property type="project" value="InterPro"/>
</dbReference>
<dbReference type="FunFam" id="3.40.366.10:FF:000002">
    <property type="entry name" value="Probable polyketide synthase 2"/>
    <property type="match status" value="1"/>
</dbReference>
<keyword evidence="3" id="KW-0808">Transferase</keyword>
<evidence type="ECO:0000313" key="8">
    <source>
        <dbReference type="EMBL" id="CAG6397075.1"/>
    </source>
</evidence>
<evidence type="ECO:0000256" key="2">
    <source>
        <dbReference type="ARBA" id="ARBA00022553"/>
    </source>
</evidence>
<proteinExistence type="predicted"/>
<dbReference type="PROSITE" id="PS52004">
    <property type="entry name" value="KS3_2"/>
    <property type="match status" value="1"/>
</dbReference>
<dbReference type="SMART" id="SM00825">
    <property type="entry name" value="PKS_KS"/>
    <property type="match status" value="1"/>
</dbReference>
<keyword evidence="5" id="KW-0012">Acyltransferase</keyword>
<name>A0A9W4GUN7_9ACTN</name>
<keyword evidence="4" id="KW-0045">Antibiotic biosynthesis</keyword>
<dbReference type="InterPro" id="IPR016039">
    <property type="entry name" value="Thiolase-like"/>
</dbReference>
<evidence type="ECO:0000256" key="3">
    <source>
        <dbReference type="ARBA" id="ARBA00022679"/>
    </source>
</evidence>
<dbReference type="InterPro" id="IPR013968">
    <property type="entry name" value="PKS_KR"/>
</dbReference>
<dbReference type="GO" id="GO:0031177">
    <property type="term" value="F:phosphopantetheine binding"/>
    <property type="evidence" value="ECO:0007669"/>
    <property type="project" value="UniProtKB-ARBA"/>
</dbReference>
<dbReference type="SMART" id="SM00827">
    <property type="entry name" value="PKS_AT"/>
    <property type="match status" value="1"/>
</dbReference>
<dbReference type="CDD" id="cd00833">
    <property type="entry name" value="PKS"/>
    <property type="match status" value="1"/>
</dbReference>
<dbReference type="PANTHER" id="PTHR43775">
    <property type="entry name" value="FATTY ACID SYNTHASE"/>
    <property type="match status" value="1"/>
</dbReference>
<dbReference type="Gene3D" id="3.40.47.10">
    <property type="match status" value="1"/>
</dbReference>
<dbReference type="FunFam" id="3.40.47.10:FF:000019">
    <property type="entry name" value="Polyketide synthase type I"/>
    <property type="match status" value="1"/>
</dbReference>
<feature type="region of interest" description="Disordered" evidence="6">
    <location>
        <begin position="1213"/>
        <end position="1233"/>
    </location>
</feature>
<dbReference type="Pfam" id="PF00698">
    <property type="entry name" value="Acyl_transf_1"/>
    <property type="match status" value="1"/>
</dbReference>
<dbReference type="Gene3D" id="3.40.50.720">
    <property type="entry name" value="NAD(P)-binding Rossmann-like Domain"/>
    <property type="match status" value="1"/>
</dbReference>
<comment type="caution">
    <text evidence="8">The sequence shown here is derived from an EMBL/GenBank/DDBJ whole genome shotgun (WGS) entry which is preliminary data.</text>
</comment>
<dbReference type="Pfam" id="PF00109">
    <property type="entry name" value="ketoacyl-synt"/>
    <property type="match status" value="1"/>
</dbReference>
<dbReference type="InterPro" id="IPR057326">
    <property type="entry name" value="KR_dom"/>
</dbReference>
<dbReference type="CDD" id="cd08955">
    <property type="entry name" value="KR_2_FAS_SDR_x"/>
    <property type="match status" value="1"/>
</dbReference>
<dbReference type="InterPro" id="IPR001227">
    <property type="entry name" value="Ac_transferase_dom_sf"/>
</dbReference>
<dbReference type="InterPro" id="IPR020841">
    <property type="entry name" value="PKS_Beta-ketoAc_synthase_dom"/>
</dbReference>
<dbReference type="SMART" id="SM00822">
    <property type="entry name" value="PKS_KR"/>
    <property type="match status" value="1"/>
</dbReference>
<keyword evidence="9" id="KW-1185">Reference proteome</keyword>
<accession>A0A9W4GUN7</accession>
<evidence type="ECO:0000256" key="5">
    <source>
        <dbReference type="ARBA" id="ARBA00023315"/>
    </source>
</evidence>
<reference evidence="8" key="1">
    <citation type="submission" date="2021-05" db="EMBL/GenBank/DDBJ databases">
        <authorList>
            <person name="Arsene-Ploetze F."/>
        </authorList>
    </citation>
    <scope>NUCLEOTIDE SEQUENCE</scope>
    <source>
        <strain evidence="8">DSM 42138</strain>
    </source>
</reference>
<keyword evidence="2" id="KW-0597">Phosphoprotein</keyword>
<dbReference type="InterPro" id="IPR014043">
    <property type="entry name" value="Acyl_transferase_dom"/>
</dbReference>
<dbReference type="GO" id="GO:0006633">
    <property type="term" value="P:fatty acid biosynthetic process"/>
    <property type="evidence" value="ECO:0007669"/>
    <property type="project" value="InterPro"/>
</dbReference>
<gene>
    <name evidence="8" type="ORF">SCOCK_50124</name>
</gene>
<dbReference type="InterPro" id="IPR014031">
    <property type="entry name" value="Ketoacyl_synth_C"/>
</dbReference>
<dbReference type="GO" id="GO:0004312">
    <property type="term" value="F:fatty acid synthase activity"/>
    <property type="evidence" value="ECO:0007669"/>
    <property type="project" value="TreeGrafter"/>
</dbReference>
<dbReference type="Gene3D" id="1.10.1200.10">
    <property type="entry name" value="ACP-like"/>
    <property type="match status" value="1"/>
</dbReference>
<dbReference type="Pfam" id="PF00550">
    <property type="entry name" value="PP-binding"/>
    <property type="match status" value="1"/>
</dbReference>
<dbReference type="EMBL" id="CAJSLV010000081">
    <property type="protein sequence ID" value="CAG6397075.1"/>
    <property type="molecule type" value="Genomic_DNA"/>
</dbReference>
<dbReference type="Pfam" id="PF02801">
    <property type="entry name" value="Ketoacyl-synt_C"/>
    <property type="match status" value="1"/>
</dbReference>
<dbReference type="InterPro" id="IPR032821">
    <property type="entry name" value="PKS_assoc"/>
</dbReference>
<dbReference type="InterPro" id="IPR050091">
    <property type="entry name" value="PKS_NRPS_Biosynth_Enz"/>
</dbReference>
<dbReference type="InterPro" id="IPR016035">
    <property type="entry name" value="Acyl_Trfase/lysoPLipase"/>
</dbReference>
<dbReference type="RefSeq" id="WP_251496535.1">
    <property type="nucleotide sequence ID" value="NZ_CAJSLV010000081.1"/>
</dbReference>
<dbReference type="InterPro" id="IPR018201">
    <property type="entry name" value="Ketoacyl_synth_AS"/>
</dbReference>
<organism evidence="8 9">
    <name type="scientific">Actinacidiphila cocklensis</name>
    <dbReference type="NCBI Taxonomy" id="887465"/>
    <lineage>
        <taxon>Bacteria</taxon>
        <taxon>Bacillati</taxon>
        <taxon>Actinomycetota</taxon>
        <taxon>Actinomycetes</taxon>
        <taxon>Kitasatosporales</taxon>
        <taxon>Streptomycetaceae</taxon>
        <taxon>Actinacidiphila</taxon>
    </lineage>
</organism>
<dbReference type="Gene3D" id="3.30.70.3290">
    <property type="match status" value="1"/>
</dbReference>
<dbReference type="InterPro" id="IPR036736">
    <property type="entry name" value="ACP-like_sf"/>
</dbReference>
<dbReference type="Pfam" id="PF08659">
    <property type="entry name" value="KR"/>
    <property type="match status" value="1"/>
</dbReference>